<dbReference type="SUPFAM" id="SSF52833">
    <property type="entry name" value="Thioredoxin-like"/>
    <property type="match status" value="1"/>
</dbReference>
<dbReference type="AlphaFoldDB" id="A0A6J7KIK9"/>
<protein>
    <submittedName>
        <fullName evidence="4">Unannotated protein</fullName>
    </submittedName>
</protein>
<sequence>MSGRSIDEAVGNRRGQALGLAFVGVAVVVAAVAGSGALGGDDPAKDASVVDGVRGTRETTALLRGIPQEGIVLGRDDAPATIVEFIDLKCPACKRVLLTDGRKIIDRLVRPGRAKLELRILGLKRFQPDTLVGRTAVHRLAGRGGAFALTELLLYNQQDEGDRWITVPELRRIARVAPELRGVQIAGDATPESRRLDASADALAARLEVPGTPTIFVRPSNRTDPGAFRKVDLKGTGSRESKVAKQVDAVTPDE</sequence>
<feature type="region of interest" description="Disordered" evidence="1">
    <location>
        <begin position="226"/>
        <end position="254"/>
    </location>
</feature>
<feature type="transmembrane region" description="Helical" evidence="2">
    <location>
        <begin position="20"/>
        <end position="39"/>
    </location>
</feature>
<evidence type="ECO:0000259" key="3">
    <source>
        <dbReference type="Pfam" id="PF13462"/>
    </source>
</evidence>
<feature type="domain" description="Thioredoxin-like fold" evidence="3">
    <location>
        <begin position="69"/>
        <end position="217"/>
    </location>
</feature>
<keyword evidence="2" id="KW-1133">Transmembrane helix</keyword>
<evidence type="ECO:0000313" key="4">
    <source>
        <dbReference type="EMBL" id="CAB4955920.1"/>
    </source>
</evidence>
<dbReference type="Gene3D" id="3.40.30.10">
    <property type="entry name" value="Glutaredoxin"/>
    <property type="match status" value="1"/>
</dbReference>
<dbReference type="Pfam" id="PF13462">
    <property type="entry name" value="Thioredoxin_4"/>
    <property type="match status" value="1"/>
</dbReference>
<accession>A0A6J7KIK9</accession>
<reference evidence="4" key="1">
    <citation type="submission" date="2020-05" db="EMBL/GenBank/DDBJ databases">
        <authorList>
            <person name="Chiriac C."/>
            <person name="Salcher M."/>
            <person name="Ghai R."/>
            <person name="Kavagutti S V."/>
        </authorList>
    </citation>
    <scope>NUCLEOTIDE SEQUENCE</scope>
</reference>
<proteinExistence type="predicted"/>
<keyword evidence="2" id="KW-0472">Membrane</keyword>
<keyword evidence="2" id="KW-0812">Transmembrane</keyword>
<gene>
    <name evidence="4" type="ORF">UFOPK3564_03760</name>
</gene>
<feature type="compositionally biased region" description="Basic and acidic residues" evidence="1">
    <location>
        <begin position="227"/>
        <end position="245"/>
    </location>
</feature>
<organism evidence="4">
    <name type="scientific">freshwater metagenome</name>
    <dbReference type="NCBI Taxonomy" id="449393"/>
    <lineage>
        <taxon>unclassified sequences</taxon>
        <taxon>metagenomes</taxon>
        <taxon>ecological metagenomes</taxon>
    </lineage>
</organism>
<evidence type="ECO:0000256" key="2">
    <source>
        <dbReference type="SAM" id="Phobius"/>
    </source>
</evidence>
<name>A0A6J7KIK9_9ZZZZ</name>
<dbReference type="EMBL" id="CAFBMK010000401">
    <property type="protein sequence ID" value="CAB4955920.1"/>
    <property type="molecule type" value="Genomic_DNA"/>
</dbReference>
<dbReference type="InterPro" id="IPR036249">
    <property type="entry name" value="Thioredoxin-like_sf"/>
</dbReference>
<dbReference type="InterPro" id="IPR012336">
    <property type="entry name" value="Thioredoxin-like_fold"/>
</dbReference>
<evidence type="ECO:0000256" key="1">
    <source>
        <dbReference type="SAM" id="MobiDB-lite"/>
    </source>
</evidence>